<dbReference type="SMART" id="SM00387">
    <property type="entry name" value="HATPase_c"/>
    <property type="match status" value="1"/>
</dbReference>
<keyword evidence="5" id="KW-0808">Transferase</keyword>
<keyword evidence="8" id="KW-0418">Kinase</keyword>
<evidence type="ECO:0000256" key="17">
    <source>
        <dbReference type="SAM" id="MobiDB-lite"/>
    </source>
</evidence>
<keyword evidence="9" id="KW-0067">ATP-binding</keyword>
<dbReference type="CDD" id="cd17546">
    <property type="entry name" value="REC_hyHK_CKI1_RcsC-like"/>
    <property type="match status" value="1"/>
</dbReference>
<evidence type="ECO:0000259" key="19">
    <source>
        <dbReference type="PROSITE" id="PS50110"/>
    </source>
</evidence>
<dbReference type="InterPro" id="IPR003661">
    <property type="entry name" value="HisK_dim/P_dom"/>
</dbReference>
<evidence type="ECO:0000259" key="18">
    <source>
        <dbReference type="PROSITE" id="PS50109"/>
    </source>
</evidence>
<dbReference type="Pfam" id="PF13426">
    <property type="entry name" value="PAS_9"/>
    <property type="match status" value="1"/>
</dbReference>
<keyword evidence="13" id="KW-0141">cGMP biosynthesis</keyword>
<name>A0ABW0KVM4_9BACT</name>
<dbReference type="SUPFAM" id="SSF47384">
    <property type="entry name" value="Homodimeric domain of signal transducing histidine kinase"/>
    <property type="match status" value="1"/>
</dbReference>
<dbReference type="PROSITE" id="PS50894">
    <property type="entry name" value="HPT"/>
    <property type="match status" value="1"/>
</dbReference>
<evidence type="ECO:0000256" key="10">
    <source>
        <dbReference type="ARBA" id="ARBA00022989"/>
    </source>
</evidence>
<dbReference type="Gene3D" id="3.30.565.10">
    <property type="entry name" value="Histidine kinase-like ATPase, C-terminal domain"/>
    <property type="match status" value="1"/>
</dbReference>
<dbReference type="PROSITE" id="PS50113">
    <property type="entry name" value="PAC"/>
    <property type="match status" value="4"/>
</dbReference>
<evidence type="ECO:0000256" key="16">
    <source>
        <dbReference type="SAM" id="Coils"/>
    </source>
</evidence>
<evidence type="ECO:0000256" key="9">
    <source>
        <dbReference type="ARBA" id="ARBA00022840"/>
    </source>
</evidence>
<evidence type="ECO:0000259" key="20">
    <source>
        <dbReference type="PROSITE" id="PS50112"/>
    </source>
</evidence>
<feature type="domain" description="PAC" evidence="21">
    <location>
        <begin position="536"/>
        <end position="588"/>
    </location>
</feature>
<evidence type="ECO:0000256" key="6">
    <source>
        <dbReference type="ARBA" id="ARBA00022692"/>
    </source>
</evidence>
<evidence type="ECO:0000256" key="15">
    <source>
        <dbReference type="PROSITE-ProRule" id="PRU00169"/>
    </source>
</evidence>
<dbReference type="InterPro" id="IPR008207">
    <property type="entry name" value="Sig_transdc_His_kin_Hpt_dom"/>
</dbReference>
<feature type="coiled-coil region" evidence="16">
    <location>
        <begin position="1009"/>
        <end position="1036"/>
    </location>
</feature>
<dbReference type="PROSITE" id="PS50110">
    <property type="entry name" value="RESPONSE_REGULATORY"/>
    <property type="match status" value="1"/>
</dbReference>
<dbReference type="Pfam" id="PF00072">
    <property type="entry name" value="Response_reg"/>
    <property type="match status" value="1"/>
</dbReference>
<dbReference type="InterPro" id="IPR000014">
    <property type="entry name" value="PAS"/>
</dbReference>
<dbReference type="Gene3D" id="3.30.450.40">
    <property type="match status" value="2"/>
</dbReference>
<feature type="domain" description="HPt" evidence="22">
    <location>
        <begin position="1608"/>
        <end position="1701"/>
    </location>
</feature>
<evidence type="ECO:0000313" key="24">
    <source>
        <dbReference type="Proteomes" id="UP001596052"/>
    </source>
</evidence>
<feature type="domain" description="PAS" evidence="20">
    <location>
        <begin position="166"/>
        <end position="210"/>
    </location>
</feature>
<keyword evidence="7" id="KW-0547">Nucleotide-binding</keyword>
<comment type="caution">
    <text evidence="23">The sequence shown here is derived from an EMBL/GenBank/DDBJ whole genome shotgun (WGS) entry which is preliminary data.</text>
</comment>
<dbReference type="PROSITE" id="PS50109">
    <property type="entry name" value="HIS_KIN"/>
    <property type="match status" value="1"/>
</dbReference>
<dbReference type="Gene3D" id="3.30.450.260">
    <property type="entry name" value="Haem NO binding associated domain"/>
    <property type="match status" value="1"/>
</dbReference>
<dbReference type="SMART" id="SM00065">
    <property type="entry name" value="GAF"/>
    <property type="match status" value="2"/>
</dbReference>
<comment type="catalytic activity">
    <reaction evidence="1">
        <text>ATP + protein L-histidine = ADP + protein N-phospho-L-histidine.</text>
        <dbReference type="EC" id="2.7.13.3"/>
    </reaction>
</comment>
<dbReference type="PANTHER" id="PTHR45339:SF1">
    <property type="entry name" value="HYBRID SIGNAL TRANSDUCTION HISTIDINE KINASE J"/>
    <property type="match status" value="1"/>
</dbReference>
<dbReference type="InterPro" id="IPR036097">
    <property type="entry name" value="HisK_dim/P_sf"/>
</dbReference>
<dbReference type="InterPro" id="IPR035965">
    <property type="entry name" value="PAS-like_dom_sf"/>
</dbReference>
<dbReference type="CDD" id="cd00130">
    <property type="entry name" value="PAS"/>
    <property type="match status" value="4"/>
</dbReference>
<dbReference type="InterPro" id="IPR011006">
    <property type="entry name" value="CheY-like_superfamily"/>
</dbReference>
<dbReference type="Pfam" id="PF13185">
    <property type="entry name" value="GAF_2"/>
    <property type="match status" value="2"/>
</dbReference>
<dbReference type="InterPro" id="IPR042463">
    <property type="entry name" value="HNOB_dom_associated_sf"/>
</dbReference>
<dbReference type="InterPro" id="IPR011645">
    <property type="entry name" value="HNOB_dom_associated"/>
</dbReference>
<dbReference type="SMART" id="SM00073">
    <property type="entry name" value="HPT"/>
    <property type="match status" value="1"/>
</dbReference>
<proteinExistence type="predicted"/>
<protein>
    <submittedName>
        <fullName evidence="23">PAS domain-containing protein</fullName>
    </submittedName>
</protein>
<evidence type="ECO:0000313" key="23">
    <source>
        <dbReference type="EMBL" id="MFC5457255.1"/>
    </source>
</evidence>
<evidence type="ECO:0000256" key="8">
    <source>
        <dbReference type="ARBA" id="ARBA00022777"/>
    </source>
</evidence>
<evidence type="ECO:0000256" key="1">
    <source>
        <dbReference type="ARBA" id="ARBA00000085"/>
    </source>
</evidence>
<dbReference type="InterPro" id="IPR000700">
    <property type="entry name" value="PAS-assoc_C"/>
</dbReference>
<dbReference type="InterPro" id="IPR003594">
    <property type="entry name" value="HATPase_dom"/>
</dbReference>
<dbReference type="PANTHER" id="PTHR45339">
    <property type="entry name" value="HYBRID SIGNAL TRANSDUCTION HISTIDINE KINASE J"/>
    <property type="match status" value="1"/>
</dbReference>
<evidence type="ECO:0000256" key="2">
    <source>
        <dbReference type="ARBA" id="ARBA00004651"/>
    </source>
</evidence>
<dbReference type="InterPro" id="IPR005467">
    <property type="entry name" value="His_kinase_dom"/>
</dbReference>
<dbReference type="SUPFAM" id="SSF55781">
    <property type="entry name" value="GAF domain-like"/>
    <property type="match status" value="2"/>
</dbReference>
<feature type="region of interest" description="Disordered" evidence="17">
    <location>
        <begin position="1522"/>
        <end position="1591"/>
    </location>
</feature>
<dbReference type="Proteomes" id="UP001596052">
    <property type="component" value="Unassembled WGS sequence"/>
</dbReference>
<comment type="subcellular location">
    <subcellularLocation>
        <location evidence="2">Cell membrane</location>
        <topology evidence="2">Multi-pass membrane protein</topology>
    </subcellularLocation>
</comment>
<dbReference type="Gene3D" id="1.20.120.160">
    <property type="entry name" value="HPT domain"/>
    <property type="match status" value="1"/>
</dbReference>
<evidence type="ECO:0000256" key="12">
    <source>
        <dbReference type="ARBA" id="ARBA00023136"/>
    </source>
</evidence>
<feature type="domain" description="Response regulatory" evidence="19">
    <location>
        <begin position="1398"/>
        <end position="1522"/>
    </location>
</feature>
<keyword evidence="11" id="KW-0902">Two-component regulatory system</keyword>
<dbReference type="CDD" id="cd16922">
    <property type="entry name" value="HATPase_EvgS-ArcB-TorS-like"/>
    <property type="match status" value="1"/>
</dbReference>
<dbReference type="Gene3D" id="3.30.450.20">
    <property type="entry name" value="PAS domain"/>
    <property type="match status" value="4"/>
</dbReference>
<evidence type="ECO:0000256" key="4">
    <source>
        <dbReference type="ARBA" id="ARBA00022553"/>
    </source>
</evidence>
<dbReference type="InterPro" id="IPR004358">
    <property type="entry name" value="Sig_transdc_His_kin-like_C"/>
</dbReference>
<evidence type="ECO:0000256" key="5">
    <source>
        <dbReference type="ARBA" id="ARBA00022679"/>
    </source>
</evidence>
<keyword evidence="16" id="KW-0175">Coiled coil</keyword>
<dbReference type="SUPFAM" id="SSF55874">
    <property type="entry name" value="ATPase domain of HSP90 chaperone/DNA topoisomerase II/histidine kinase"/>
    <property type="match status" value="1"/>
</dbReference>
<feature type="modified residue" description="Phosphohistidine" evidence="14">
    <location>
        <position position="1647"/>
    </location>
</feature>
<evidence type="ECO:0000256" key="11">
    <source>
        <dbReference type="ARBA" id="ARBA00023012"/>
    </source>
</evidence>
<dbReference type="InterPro" id="IPR001789">
    <property type="entry name" value="Sig_transdc_resp-reg_receiver"/>
</dbReference>
<feature type="domain" description="PAC" evidence="21">
    <location>
        <begin position="786"/>
        <end position="839"/>
    </location>
</feature>
<keyword evidence="12" id="KW-0472">Membrane</keyword>
<feature type="domain" description="PAC" evidence="21">
    <location>
        <begin position="238"/>
        <end position="292"/>
    </location>
</feature>
<dbReference type="Gene3D" id="1.10.287.130">
    <property type="match status" value="1"/>
</dbReference>
<dbReference type="Gene3D" id="3.40.50.2300">
    <property type="match status" value="1"/>
</dbReference>
<keyword evidence="4 15" id="KW-0597">Phosphoprotein</keyword>
<dbReference type="EMBL" id="JBHSMQ010000009">
    <property type="protein sequence ID" value="MFC5457255.1"/>
    <property type="molecule type" value="Genomic_DNA"/>
</dbReference>
<dbReference type="RefSeq" id="WP_377170353.1">
    <property type="nucleotide sequence ID" value="NZ_JBHSMQ010000009.1"/>
</dbReference>
<evidence type="ECO:0000259" key="21">
    <source>
        <dbReference type="PROSITE" id="PS50113"/>
    </source>
</evidence>
<accession>A0ABW0KVM4</accession>
<evidence type="ECO:0000256" key="7">
    <source>
        <dbReference type="ARBA" id="ARBA00022741"/>
    </source>
</evidence>
<dbReference type="InterPro" id="IPR003018">
    <property type="entry name" value="GAF"/>
</dbReference>
<dbReference type="Pfam" id="PF07701">
    <property type="entry name" value="HNOBA"/>
    <property type="match status" value="1"/>
</dbReference>
<dbReference type="Gene3D" id="2.10.70.100">
    <property type="match status" value="2"/>
</dbReference>
<keyword evidence="24" id="KW-1185">Reference proteome</keyword>
<dbReference type="InterPro" id="IPR036890">
    <property type="entry name" value="HATPase_C_sf"/>
</dbReference>
<dbReference type="SUPFAM" id="SSF47226">
    <property type="entry name" value="Histidine-containing phosphotransfer domain, HPT domain"/>
    <property type="match status" value="1"/>
</dbReference>
<dbReference type="InterPro" id="IPR013655">
    <property type="entry name" value="PAS_fold_3"/>
</dbReference>
<dbReference type="PROSITE" id="PS50112">
    <property type="entry name" value="PAS"/>
    <property type="match status" value="1"/>
</dbReference>
<dbReference type="Pfam" id="PF02518">
    <property type="entry name" value="HATPase_c"/>
    <property type="match status" value="1"/>
</dbReference>
<evidence type="ECO:0000256" key="3">
    <source>
        <dbReference type="ARBA" id="ARBA00022475"/>
    </source>
</evidence>
<feature type="modified residue" description="4-aspartylphosphate" evidence="15">
    <location>
        <position position="1447"/>
    </location>
</feature>
<dbReference type="CDD" id="cd00082">
    <property type="entry name" value="HisKA"/>
    <property type="match status" value="1"/>
</dbReference>
<reference evidence="24" key="1">
    <citation type="journal article" date="2019" name="Int. J. Syst. Evol. Microbiol.">
        <title>The Global Catalogue of Microorganisms (GCM) 10K type strain sequencing project: providing services to taxonomists for standard genome sequencing and annotation.</title>
        <authorList>
            <consortium name="The Broad Institute Genomics Platform"/>
            <consortium name="The Broad Institute Genome Sequencing Center for Infectious Disease"/>
            <person name="Wu L."/>
            <person name="Ma J."/>
        </authorList>
    </citation>
    <scope>NUCLEOTIDE SEQUENCE [LARGE SCALE GENOMIC DNA]</scope>
    <source>
        <strain evidence="24">CGMCC 4.1469</strain>
    </source>
</reference>
<dbReference type="SMART" id="SM00086">
    <property type="entry name" value="PAC"/>
    <property type="match status" value="4"/>
</dbReference>
<feature type="domain" description="PAC" evidence="21">
    <location>
        <begin position="657"/>
        <end position="709"/>
    </location>
</feature>
<dbReference type="Pfam" id="PF00512">
    <property type="entry name" value="HisKA"/>
    <property type="match status" value="1"/>
</dbReference>
<evidence type="ECO:0000259" key="22">
    <source>
        <dbReference type="PROSITE" id="PS50894"/>
    </source>
</evidence>
<evidence type="ECO:0000256" key="13">
    <source>
        <dbReference type="ARBA" id="ARBA00023293"/>
    </source>
</evidence>
<dbReference type="SMART" id="SM00388">
    <property type="entry name" value="HisKA"/>
    <property type="match status" value="1"/>
</dbReference>
<dbReference type="SMART" id="SM00448">
    <property type="entry name" value="REC"/>
    <property type="match status" value="1"/>
</dbReference>
<keyword evidence="6" id="KW-0812">Transmembrane</keyword>
<sequence>MSAREKPMPGMPWAGVEAVFPFVFAWDEAGRILSIGPSLRRVIPGLALGMQVDEAFRLERPQGTLSPAAPRGILLLLLHPDTGLQLRGQVMHLQEARLEVFLGTPWLQSPEELDRLGLTLADFATHDSAQDLLHVAQVHRIANEELLVLNERLRHKQSRLIEKEAESRKLAMVAERTDNAVILADRQGRIEWVNEAFERMTGWPLAEVRGLKPGAFLQGPRTDLRTAREMGAHVLAGESFRCEILNYRKDRTTYWVDIEVQPIFDPEGQVTHFMAIEADVSGKKRNEMRRQLEAAAAEVITSGVRLPDLIQSMLGALGRQIQATVGNWWVPGVRGDVMHLSESWQRSGAKVEAFMQSSREMSFPSGKGLPGRVWAERTSHWITDVRQDENFPRRHAAAECGITGAVAFPVPVDGHIRGVVELFSVHLDAPDPDLLEALHRIGSQLGLLLKRLEAEAALRRSERAMNEGQRLAHLGTWEWDLRTNALSWSDEKFRIHGFEPRSFSPTLDHVRQCVLPEDLEKLLGTLDAVARTGLSQEVAYRITRPTGEIRHVTTRAAAELDEKGTPCRLVGTMQDMTELIRTEDAYRQAQRIAHLGNWTMDIATGHIRWSDEKYHIYGYEPGSVEVDMDLCRRAIHPDDFDAVMHFVDTVVRTGQPMTTTYRILRPDGEERHLRSSAEVGRGAGGRAREVIGTVLDITELVLAQRTLQQTEERWQFALQNNGLGVWDWNILTGHVLYTDLIQRMLGYELGEWPQHVDSWASRVHPDDLPSVMEAMNKCLSGETPDYICEHRLRCKDSSWKWVQDVGRIVARTKDGKPERMIGTQMDIHMRKQSEEAARRRADMLNGIRAAQEHFIGAVDVAPVFAEMLDVVVSHTRSGFGFVGEVLRDDTGAPYLRSYGLTDIAWNEETRSIMRQMGPMGLEFRNLKTLFGIPMVTGEVLIANDAAHDPRRGGLPPGHPPIHTFLGLPVYNGLEMVGLIGLANRPDGYDEEGVKELDPFLAAVSSMIVARREEQRRRKIEEELRAARDKAEAASRAKSEFLAMISHEIRTPMNGILGMAGLLRAGQLAPPQSEMVEAVLHSGGALMKIIDDILNFAKIEAGQIELQVQPVALDDLVEGVADLLQHEASSKRLELTTHISPALPEVILGDPGRLRQVLLNLAGNAVKFTDTGHVTIRVQPGAAGQVAFLVEDTGIGLPEGAQERLFKPFSQVDGSQSRRFGGTGLGLAISKKLVDAMHGRIGVESRPGPGATFWYEVPLQPGPAPAAPAPGAGSPRLIRIAHASPRQSASIRAALSGPGVEFQPLPRRQLRAHLTAPRHPHEVLLVDAAWMTPALQRLHRASPAPPHLILIGGTAADGGPPAVALPLRRAALRSAVWQLSATPAATPGTAPRHRSLGLRVLVAEDNRVNARLACLLLESFGCAHTVAANGREAVAAFRRQPFDAILMDCQMPIMDGHAATRKIRQAEERLRSTPGRPPRCKIIAMTASALPEERERCLASGMDDYLTKPFEQDTLEALLAGITPEPSAAGPAPTAEAAATSPATTATPATQAPKRAKATTPKATTPKATKPKATTPKATTPKATTPKATTPKATTPIAAAFHRLATQLGHQEARQIAALWLQEAPGRLTRLQHALDHADTAAAAREAHALRGSSTLFGMSAVSENCTTLETASRRSRALPKDCAQKLHTSVQQAIADLRAAL</sequence>
<dbReference type="Pfam" id="PF01627">
    <property type="entry name" value="Hpt"/>
    <property type="match status" value="1"/>
</dbReference>
<gene>
    <name evidence="23" type="ORF">ACFQDI_20470</name>
</gene>
<dbReference type="Pfam" id="PF08447">
    <property type="entry name" value="PAS_3"/>
    <property type="match status" value="3"/>
</dbReference>
<dbReference type="PRINTS" id="PR00344">
    <property type="entry name" value="BCTRLSENSOR"/>
</dbReference>
<dbReference type="SUPFAM" id="SSF55785">
    <property type="entry name" value="PYP-like sensor domain (PAS domain)"/>
    <property type="match status" value="4"/>
</dbReference>
<evidence type="ECO:0000256" key="14">
    <source>
        <dbReference type="PROSITE-ProRule" id="PRU00110"/>
    </source>
</evidence>
<feature type="domain" description="Histidine kinase" evidence="18">
    <location>
        <begin position="1043"/>
        <end position="1260"/>
    </location>
</feature>
<organism evidence="23 24">
    <name type="scientific">Prosthecobacter fluviatilis</name>
    <dbReference type="NCBI Taxonomy" id="445931"/>
    <lineage>
        <taxon>Bacteria</taxon>
        <taxon>Pseudomonadati</taxon>
        <taxon>Verrucomicrobiota</taxon>
        <taxon>Verrucomicrobiia</taxon>
        <taxon>Verrucomicrobiales</taxon>
        <taxon>Verrucomicrobiaceae</taxon>
        <taxon>Prosthecobacter</taxon>
    </lineage>
</organism>
<keyword evidence="3" id="KW-1003">Cell membrane</keyword>
<dbReference type="NCBIfam" id="TIGR00229">
    <property type="entry name" value="sensory_box"/>
    <property type="match status" value="3"/>
</dbReference>
<dbReference type="InterPro" id="IPR029016">
    <property type="entry name" value="GAF-like_dom_sf"/>
</dbReference>
<keyword evidence="10" id="KW-1133">Transmembrane helix</keyword>
<dbReference type="InterPro" id="IPR001610">
    <property type="entry name" value="PAC"/>
</dbReference>
<dbReference type="InterPro" id="IPR036641">
    <property type="entry name" value="HPT_dom_sf"/>
</dbReference>
<dbReference type="SMART" id="SM00091">
    <property type="entry name" value="PAS"/>
    <property type="match status" value="3"/>
</dbReference>
<dbReference type="SUPFAM" id="SSF52172">
    <property type="entry name" value="CheY-like"/>
    <property type="match status" value="1"/>
</dbReference>